<name>A0A6H0A0N6_LYSSH</name>
<reference evidence="1" key="1">
    <citation type="submission" date="2020-02" db="EMBL/GenBank/DDBJ databases">
        <authorList>
            <person name="Hu X."/>
            <person name="Yuan Z."/>
            <person name="Cheng J."/>
            <person name="Geng P."/>
        </authorList>
    </citation>
    <scope>NUCLEOTIDE SEQUENCE</scope>
    <source>
        <strain evidence="1">SSII-1</strain>
        <plasmid evidence="1">pSSII-1</plasmid>
    </source>
</reference>
<keyword evidence="1" id="KW-0614">Plasmid</keyword>
<sequence>MKSIIPDMLKQYKAGIINDEELGNMLKLLIHKAIIDSSDKNNIESDLSKYIGTISIPNKAVLSDAIHSLMEMQPNASKVAREANVPRNTVIRIWSGEASVENIRLGTAEALFGYYLKLKGWC</sequence>
<protein>
    <submittedName>
        <fullName evidence="1">Uncharacterized protein</fullName>
    </submittedName>
</protein>
<dbReference type="AlphaFoldDB" id="A0A6H0A0N6"/>
<dbReference type="RefSeq" id="WP_031417315.1">
    <property type="nucleotide sequence ID" value="NZ_CP064071.1"/>
</dbReference>
<evidence type="ECO:0000313" key="1">
    <source>
        <dbReference type="EMBL" id="QIS31234.1"/>
    </source>
</evidence>
<geneLocation type="plasmid" evidence="1">
    <name>pSSII-1</name>
</geneLocation>
<dbReference type="EMBL" id="MT075580">
    <property type="protein sequence ID" value="QIS31234.1"/>
    <property type="molecule type" value="Genomic_DNA"/>
</dbReference>
<accession>A0A6H0A0N6</accession>
<proteinExistence type="predicted"/>
<organism evidence="1">
    <name type="scientific">Lysinibacillus sphaericus</name>
    <name type="common">Bacillus sphaericus</name>
    <dbReference type="NCBI Taxonomy" id="1421"/>
    <lineage>
        <taxon>Bacteria</taxon>
        <taxon>Bacillati</taxon>
        <taxon>Bacillota</taxon>
        <taxon>Bacilli</taxon>
        <taxon>Bacillales</taxon>
        <taxon>Bacillaceae</taxon>
        <taxon>Lysinibacillus</taxon>
    </lineage>
</organism>